<dbReference type="PANTHER" id="PTHR21248">
    <property type="entry name" value="CARDIOLIPIN SYNTHASE"/>
    <property type="match status" value="1"/>
</dbReference>
<dbReference type="EC" id="2.7.8.-" evidence="2"/>
<keyword evidence="3" id="KW-1185">Reference proteome</keyword>
<dbReference type="EMBL" id="JACHFD010000001">
    <property type="protein sequence ID" value="MBB5349898.1"/>
    <property type="molecule type" value="Genomic_DNA"/>
</dbReference>
<keyword evidence="2" id="KW-0808">Transferase</keyword>
<dbReference type="PANTHER" id="PTHR21248:SF12">
    <property type="entry name" value="CARDIOLIPIN SYNTHASE C"/>
    <property type="match status" value="1"/>
</dbReference>
<dbReference type="GO" id="GO:0032049">
    <property type="term" value="P:cardiolipin biosynthetic process"/>
    <property type="evidence" value="ECO:0007669"/>
    <property type="project" value="UniProtKB-ARBA"/>
</dbReference>
<dbReference type="RefSeq" id="WP_184014789.1">
    <property type="nucleotide sequence ID" value="NZ_JACHFD010000001.1"/>
</dbReference>
<dbReference type="GO" id="GO:0030572">
    <property type="term" value="F:phosphatidyltransferase activity"/>
    <property type="evidence" value="ECO:0007669"/>
    <property type="project" value="UniProtKB-ARBA"/>
</dbReference>
<sequence length="453" mass="49731">MAGLQEAGEAASHPVQGYGQLATTVGRAYVSSALRSPVNYAVTGVAMALRRPTELLAGNLPPDAVFGETPPAAPGTLEFEAWLTGKGIPEPVDGQLELKVGGEEFFSSVEQEMARAQSSIDVQVFIFDNDDFAVGFAEELKRRSTDLKVRVLFDDLGTALSSTVPPETPAPEGFKSPSNIAKLLKKEPYPVPMRRTLNPWLVADHSKLFVFDQRVAYVGGMNIGREYRTEWHDMMVRMTGPVTGVVSRDFDRRWQSCRFPGRIPGADRLDPMPPTSKNPLHGIRVLRTDVVDARFEILSTAIAAIRSAQKRVWMETPYFSSDTIERELIAAAKRGVDVQVIFPGTSDSQLMKMANAAAAADIIEAGGHVMTYRGMTHLKALVCDDWAMVGSANYDTLSMAINRELNLATAQPDFVEALARRVFRVDFRNSDPLDPTQVDEVLSRIAETVADQL</sequence>
<comment type="caution">
    <text evidence="2">The sequence shown here is derived from an EMBL/GenBank/DDBJ whole genome shotgun (WGS) entry which is preliminary data.</text>
</comment>
<name>A0A840V532_9BACT</name>
<proteinExistence type="predicted"/>
<protein>
    <submittedName>
        <fullName evidence="2">Cardiolipin synthase</fullName>
        <ecNumber evidence="2">2.7.8.-</ecNumber>
    </submittedName>
</protein>
<dbReference type="Pfam" id="PF13091">
    <property type="entry name" value="PLDc_2"/>
    <property type="match status" value="2"/>
</dbReference>
<evidence type="ECO:0000313" key="2">
    <source>
        <dbReference type="EMBL" id="MBB5349898.1"/>
    </source>
</evidence>
<accession>A0A840V532</accession>
<dbReference type="SMART" id="SM00155">
    <property type="entry name" value="PLDc"/>
    <property type="match status" value="2"/>
</dbReference>
<reference evidence="2 3" key="1">
    <citation type="submission" date="2020-08" db="EMBL/GenBank/DDBJ databases">
        <title>Genomic Encyclopedia of Type Strains, Phase IV (KMG-IV): sequencing the most valuable type-strain genomes for metagenomic binning, comparative biology and taxonomic classification.</title>
        <authorList>
            <person name="Goeker M."/>
        </authorList>
    </citation>
    <scope>NUCLEOTIDE SEQUENCE [LARGE SCALE GENOMIC DNA]</scope>
    <source>
        <strain evidence="2 3">YC6886</strain>
    </source>
</reference>
<evidence type="ECO:0000313" key="3">
    <source>
        <dbReference type="Proteomes" id="UP000557717"/>
    </source>
</evidence>
<dbReference type="Proteomes" id="UP000557717">
    <property type="component" value="Unassembled WGS sequence"/>
</dbReference>
<gene>
    <name evidence="2" type="ORF">HNR46_000119</name>
</gene>
<dbReference type="Gene3D" id="3.30.870.10">
    <property type="entry name" value="Endonuclease Chain A"/>
    <property type="match status" value="2"/>
</dbReference>
<dbReference type="PROSITE" id="PS50035">
    <property type="entry name" value="PLD"/>
    <property type="match status" value="2"/>
</dbReference>
<dbReference type="SUPFAM" id="SSF56024">
    <property type="entry name" value="Phospholipase D/nuclease"/>
    <property type="match status" value="2"/>
</dbReference>
<feature type="domain" description="PLD phosphodiesterase" evidence="1">
    <location>
        <begin position="200"/>
        <end position="227"/>
    </location>
</feature>
<feature type="domain" description="PLD phosphodiesterase" evidence="1">
    <location>
        <begin position="372"/>
        <end position="398"/>
    </location>
</feature>
<dbReference type="InterPro" id="IPR001736">
    <property type="entry name" value="PLipase_D/transphosphatidylase"/>
</dbReference>
<dbReference type="AlphaFoldDB" id="A0A840V532"/>
<dbReference type="InterPro" id="IPR025202">
    <property type="entry name" value="PLD-like_dom"/>
</dbReference>
<evidence type="ECO:0000259" key="1">
    <source>
        <dbReference type="PROSITE" id="PS50035"/>
    </source>
</evidence>
<organism evidence="2 3">
    <name type="scientific">Haloferula luteola</name>
    <dbReference type="NCBI Taxonomy" id="595692"/>
    <lineage>
        <taxon>Bacteria</taxon>
        <taxon>Pseudomonadati</taxon>
        <taxon>Verrucomicrobiota</taxon>
        <taxon>Verrucomicrobiia</taxon>
        <taxon>Verrucomicrobiales</taxon>
        <taxon>Verrucomicrobiaceae</taxon>
        <taxon>Haloferula</taxon>
    </lineage>
</organism>